<dbReference type="Gene3D" id="3.90.220.20">
    <property type="entry name" value="DNA methylase specificity domains"/>
    <property type="match status" value="1"/>
</dbReference>
<dbReference type="InterPro" id="IPR052021">
    <property type="entry name" value="Type-I_RS_S_subunit"/>
</dbReference>
<dbReference type="GO" id="GO:0009307">
    <property type="term" value="P:DNA restriction-modification system"/>
    <property type="evidence" value="ECO:0007669"/>
    <property type="project" value="UniProtKB-KW"/>
</dbReference>
<sequence length="195" mass="22250">MFGDNSTENGKWNIEKIEDICTVTSSKRIYAEEQSTTGVPFLRISDLVSRINGNPINDLFIPNSKFKEFQTKGLVPSVNDILITSRGTLGLCYIIKPEDEFYFQDGMITWLAFKNHNKVLSVFIDWLFKSILKTKIDNETNGATVKYVSISDLKKLQIPVPPLELQNSFAAFVQQIDKSKFEMETIVKLCYTTLM</sequence>
<dbReference type="EMBL" id="CP064936">
    <property type="protein sequence ID" value="QQA00756.1"/>
    <property type="molecule type" value="Genomic_DNA"/>
</dbReference>
<dbReference type="GO" id="GO:0003677">
    <property type="term" value="F:DNA binding"/>
    <property type="evidence" value="ECO:0007669"/>
    <property type="project" value="UniProtKB-KW"/>
</dbReference>
<evidence type="ECO:0000256" key="3">
    <source>
        <dbReference type="ARBA" id="ARBA00023125"/>
    </source>
</evidence>
<dbReference type="RefSeq" id="WP_198442447.1">
    <property type="nucleotide sequence ID" value="NZ_CBCSHE010000020.1"/>
</dbReference>
<keyword evidence="5" id="KW-0255">Endonuclease</keyword>
<protein>
    <submittedName>
        <fullName evidence="5">Restriction endonuclease subunit S</fullName>
    </submittedName>
</protein>
<keyword evidence="2" id="KW-0680">Restriction system</keyword>
<name>A0A7T3RCW3_9SPIR</name>
<dbReference type="InterPro" id="IPR044946">
    <property type="entry name" value="Restrct_endonuc_typeI_TRD_sf"/>
</dbReference>
<organism evidence="5 6">
    <name type="scientific">Treponema peruense</name>
    <dbReference type="NCBI Taxonomy" id="2787628"/>
    <lineage>
        <taxon>Bacteria</taxon>
        <taxon>Pseudomonadati</taxon>
        <taxon>Spirochaetota</taxon>
        <taxon>Spirochaetia</taxon>
        <taxon>Spirochaetales</taxon>
        <taxon>Treponemataceae</taxon>
        <taxon>Treponema</taxon>
    </lineage>
</organism>
<evidence type="ECO:0000256" key="2">
    <source>
        <dbReference type="ARBA" id="ARBA00022747"/>
    </source>
</evidence>
<feature type="domain" description="Type I restriction modification DNA specificity" evidence="4">
    <location>
        <begin position="10"/>
        <end position="185"/>
    </location>
</feature>
<proteinExistence type="inferred from homology"/>
<comment type="similarity">
    <text evidence="1">Belongs to the type-I restriction system S methylase family.</text>
</comment>
<keyword evidence="3" id="KW-0238">DNA-binding</keyword>
<evidence type="ECO:0000313" key="6">
    <source>
        <dbReference type="Proteomes" id="UP000595224"/>
    </source>
</evidence>
<dbReference type="PANTHER" id="PTHR30408:SF12">
    <property type="entry name" value="TYPE I RESTRICTION ENZYME MJAVIII SPECIFICITY SUBUNIT"/>
    <property type="match status" value="1"/>
</dbReference>
<reference evidence="5 6" key="1">
    <citation type="submission" date="2020-11" db="EMBL/GenBank/DDBJ databases">
        <title>Treponema Peruensis nv. sp., first commensal Treponema isolated from human feces.</title>
        <authorList>
            <person name="Belkhou C."/>
            <person name="Raes J."/>
        </authorList>
    </citation>
    <scope>NUCLEOTIDE SEQUENCE [LARGE SCALE GENOMIC DNA]</scope>
    <source>
        <strain evidence="5 6">RCC2812</strain>
    </source>
</reference>
<dbReference type="KEGG" id="tper:IWA51_10935"/>
<evidence type="ECO:0000259" key="4">
    <source>
        <dbReference type="Pfam" id="PF01420"/>
    </source>
</evidence>
<dbReference type="AlphaFoldDB" id="A0A7T3RCW3"/>
<accession>A0A7T3RCW3</accession>
<evidence type="ECO:0000256" key="1">
    <source>
        <dbReference type="ARBA" id="ARBA00010923"/>
    </source>
</evidence>
<keyword evidence="5" id="KW-0378">Hydrolase</keyword>
<dbReference type="Pfam" id="PF01420">
    <property type="entry name" value="Methylase_S"/>
    <property type="match status" value="1"/>
</dbReference>
<dbReference type="SUPFAM" id="SSF116734">
    <property type="entry name" value="DNA methylase specificity domain"/>
    <property type="match status" value="1"/>
</dbReference>
<dbReference type="GO" id="GO:0004519">
    <property type="term" value="F:endonuclease activity"/>
    <property type="evidence" value="ECO:0007669"/>
    <property type="project" value="UniProtKB-KW"/>
</dbReference>
<dbReference type="Proteomes" id="UP000595224">
    <property type="component" value="Chromosome"/>
</dbReference>
<gene>
    <name evidence="5" type="ORF">IWA51_10935</name>
</gene>
<dbReference type="REBASE" id="492497">
    <property type="entry name" value="S2.TspC2812ORF10900P"/>
</dbReference>
<evidence type="ECO:0000313" key="5">
    <source>
        <dbReference type="EMBL" id="QQA00756.1"/>
    </source>
</evidence>
<keyword evidence="6" id="KW-1185">Reference proteome</keyword>
<dbReference type="InterPro" id="IPR000055">
    <property type="entry name" value="Restrct_endonuc_typeI_TRD"/>
</dbReference>
<dbReference type="PANTHER" id="PTHR30408">
    <property type="entry name" value="TYPE-1 RESTRICTION ENZYME ECOKI SPECIFICITY PROTEIN"/>
    <property type="match status" value="1"/>
</dbReference>
<keyword evidence="5" id="KW-0540">Nuclease</keyword>